<evidence type="ECO:0000313" key="2">
    <source>
        <dbReference type="Proteomes" id="UP001150603"/>
    </source>
</evidence>
<sequence>MDVGQSDTQVGVDTQDHVVRLCAAVAQPTSTYKDFARIEDYVNEDPERIKNFPDTIFSKLIIEGTVITGTNSLLVRFELPRKWMSNIRFLIKYGKLHLVTEIHIVMYDKSQQPLELDKELLRIATDIGMSLPNVRSILFLGEGVFLAGHYQTTDVRNQEANEAVRLLKLLFPQVNDLKYHLYDQWCAAYGFDELPVNANPLVRLAFGAYVEQLEHLQLHNPIPANIAWFCQHIVSLSVNVEYIRGRPNLPPISTGCLQILNLLNICGILPWRLFKSIQGVISFDALEELSMQFTGRAYNLALFSGGNHKVSFPVLHTLKIVGSSYVYYDIYAHFLDCTIKTMHIVDEPSDFAGINHHALESVKDLKVISTMNVVAETRYSAVSVNRLFTLLSS</sequence>
<feature type="non-terminal residue" evidence="1">
    <location>
        <position position="393"/>
    </location>
</feature>
<gene>
    <name evidence="1" type="ORF">FBU59_003914</name>
</gene>
<name>A0ACC1J751_9FUNG</name>
<proteinExistence type="predicted"/>
<protein>
    <submittedName>
        <fullName evidence="1">Uncharacterized protein</fullName>
    </submittedName>
</protein>
<keyword evidence="2" id="KW-1185">Reference proteome</keyword>
<organism evidence="1 2">
    <name type="scientific">Linderina macrospora</name>
    <dbReference type="NCBI Taxonomy" id="4868"/>
    <lineage>
        <taxon>Eukaryota</taxon>
        <taxon>Fungi</taxon>
        <taxon>Fungi incertae sedis</taxon>
        <taxon>Zoopagomycota</taxon>
        <taxon>Kickxellomycotina</taxon>
        <taxon>Kickxellomycetes</taxon>
        <taxon>Kickxellales</taxon>
        <taxon>Kickxellaceae</taxon>
        <taxon>Linderina</taxon>
    </lineage>
</organism>
<accession>A0ACC1J751</accession>
<reference evidence="1" key="1">
    <citation type="submission" date="2022-07" db="EMBL/GenBank/DDBJ databases">
        <title>Phylogenomic reconstructions and comparative analyses of Kickxellomycotina fungi.</title>
        <authorList>
            <person name="Reynolds N.K."/>
            <person name="Stajich J.E."/>
            <person name="Barry K."/>
            <person name="Grigoriev I.V."/>
            <person name="Crous P."/>
            <person name="Smith M.E."/>
        </authorList>
    </citation>
    <scope>NUCLEOTIDE SEQUENCE</scope>
    <source>
        <strain evidence="1">NRRL 5244</strain>
    </source>
</reference>
<comment type="caution">
    <text evidence="1">The sequence shown here is derived from an EMBL/GenBank/DDBJ whole genome shotgun (WGS) entry which is preliminary data.</text>
</comment>
<dbReference type="EMBL" id="JANBPW010002646">
    <property type="protein sequence ID" value="KAJ1940083.1"/>
    <property type="molecule type" value="Genomic_DNA"/>
</dbReference>
<evidence type="ECO:0000313" key="1">
    <source>
        <dbReference type="EMBL" id="KAJ1940083.1"/>
    </source>
</evidence>
<dbReference type="Proteomes" id="UP001150603">
    <property type="component" value="Unassembled WGS sequence"/>
</dbReference>